<dbReference type="PANTHER" id="PTHR45453">
    <property type="entry name" value="PHOSPHATE REGULON SENSOR PROTEIN PHOR"/>
    <property type="match status" value="1"/>
</dbReference>
<organism evidence="8 9">
    <name type="scientific">Defluviitoga tunisiensis</name>
    <dbReference type="NCBI Taxonomy" id="1006576"/>
    <lineage>
        <taxon>Bacteria</taxon>
        <taxon>Thermotogati</taxon>
        <taxon>Thermotogota</taxon>
        <taxon>Thermotogae</taxon>
        <taxon>Petrotogales</taxon>
        <taxon>Petrotogaceae</taxon>
        <taxon>Defluviitoga</taxon>
    </lineage>
</organism>
<dbReference type="SUPFAM" id="SSF55874">
    <property type="entry name" value="ATPase domain of HSP90 chaperone/DNA topoisomerase II/histidine kinase"/>
    <property type="match status" value="1"/>
</dbReference>
<protein>
    <recommendedName>
        <fullName evidence="2">histidine kinase</fullName>
        <ecNumber evidence="2">2.7.13.3</ecNumber>
    </recommendedName>
</protein>
<dbReference type="AlphaFoldDB" id="A0A0C7P4A1"/>
<dbReference type="GO" id="GO:0005886">
    <property type="term" value="C:plasma membrane"/>
    <property type="evidence" value="ECO:0007669"/>
    <property type="project" value="TreeGrafter"/>
</dbReference>
<dbReference type="InterPro" id="IPR004358">
    <property type="entry name" value="Sig_transdc_His_kin-like_C"/>
</dbReference>
<dbReference type="Proteomes" id="UP000032809">
    <property type="component" value="Chromosome I"/>
</dbReference>
<dbReference type="GO" id="GO:0000155">
    <property type="term" value="F:phosphorelay sensor kinase activity"/>
    <property type="evidence" value="ECO:0007669"/>
    <property type="project" value="InterPro"/>
</dbReference>
<dbReference type="InterPro" id="IPR036890">
    <property type="entry name" value="HATPase_C_sf"/>
</dbReference>
<keyword evidence="4" id="KW-0808">Transferase</keyword>
<keyword evidence="3" id="KW-0597">Phosphoprotein</keyword>
<dbReference type="SUPFAM" id="SSF47384">
    <property type="entry name" value="Homodimeric domain of signal transducing histidine kinase"/>
    <property type="match status" value="1"/>
</dbReference>
<dbReference type="STRING" id="1006576.DTL3_1395"/>
<proteinExistence type="predicted"/>
<dbReference type="PATRIC" id="fig|1006576.9.peg.1392"/>
<dbReference type="PRINTS" id="PR00344">
    <property type="entry name" value="BCTRLSENSOR"/>
</dbReference>
<evidence type="ECO:0000256" key="2">
    <source>
        <dbReference type="ARBA" id="ARBA00012438"/>
    </source>
</evidence>
<dbReference type="Pfam" id="PF00512">
    <property type="entry name" value="HisKA"/>
    <property type="match status" value="1"/>
</dbReference>
<dbReference type="Pfam" id="PF02518">
    <property type="entry name" value="HATPase_c"/>
    <property type="match status" value="1"/>
</dbReference>
<evidence type="ECO:0000256" key="1">
    <source>
        <dbReference type="ARBA" id="ARBA00000085"/>
    </source>
</evidence>
<dbReference type="PROSITE" id="PS50109">
    <property type="entry name" value="HIS_KIN"/>
    <property type="match status" value="1"/>
</dbReference>
<comment type="catalytic activity">
    <reaction evidence="1">
        <text>ATP + protein L-histidine = ADP + protein N-phospho-L-histidine.</text>
        <dbReference type="EC" id="2.7.13.3"/>
    </reaction>
</comment>
<evidence type="ECO:0000256" key="5">
    <source>
        <dbReference type="ARBA" id="ARBA00022777"/>
    </source>
</evidence>
<dbReference type="HOGENOM" id="CLU_000445_89_2_0"/>
<evidence type="ECO:0000313" key="8">
    <source>
        <dbReference type="EMBL" id="CEP78689.1"/>
    </source>
</evidence>
<dbReference type="InterPro" id="IPR050351">
    <property type="entry name" value="BphY/WalK/GraS-like"/>
</dbReference>
<dbReference type="Gene3D" id="3.30.565.10">
    <property type="entry name" value="Histidine kinase-like ATPase, C-terminal domain"/>
    <property type="match status" value="1"/>
</dbReference>
<dbReference type="InterPro" id="IPR003594">
    <property type="entry name" value="HATPase_dom"/>
</dbReference>
<evidence type="ECO:0000259" key="7">
    <source>
        <dbReference type="PROSITE" id="PS50109"/>
    </source>
</evidence>
<dbReference type="InterPro" id="IPR003661">
    <property type="entry name" value="HisK_dim/P_dom"/>
</dbReference>
<dbReference type="GO" id="GO:0004721">
    <property type="term" value="F:phosphoprotein phosphatase activity"/>
    <property type="evidence" value="ECO:0007669"/>
    <property type="project" value="TreeGrafter"/>
</dbReference>
<dbReference type="CDD" id="cd00082">
    <property type="entry name" value="HisKA"/>
    <property type="match status" value="1"/>
</dbReference>
<dbReference type="Gene3D" id="1.10.287.130">
    <property type="match status" value="1"/>
</dbReference>
<keyword evidence="9" id="KW-1185">Reference proteome</keyword>
<dbReference type="SMART" id="SM00388">
    <property type="entry name" value="HisKA"/>
    <property type="match status" value="1"/>
</dbReference>
<dbReference type="SMART" id="SM00387">
    <property type="entry name" value="HATPase_c"/>
    <property type="match status" value="1"/>
</dbReference>
<dbReference type="GO" id="GO:0016036">
    <property type="term" value="P:cellular response to phosphate starvation"/>
    <property type="evidence" value="ECO:0007669"/>
    <property type="project" value="TreeGrafter"/>
</dbReference>
<evidence type="ECO:0000256" key="6">
    <source>
        <dbReference type="ARBA" id="ARBA00023012"/>
    </source>
</evidence>
<evidence type="ECO:0000313" key="9">
    <source>
        <dbReference type="Proteomes" id="UP000032809"/>
    </source>
</evidence>
<dbReference type="EC" id="2.7.13.3" evidence="2"/>
<reference evidence="9" key="1">
    <citation type="submission" date="2014-11" db="EMBL/GenBank/DDBJ databases">
        <authorList>
            <person name="Wibberg D."/>
        </authorList>
    </citation>
    <scope>NUCLEOTIDE SEQUENCE [LARGE SCALE GENOMIC DNA]</scope>
    <source>
        <strain evidence="9">L3</strain>
    </source>
</reference>
<sequence length="332" mass="38920">MCQIKKKIIMNNDSVIFNIFDTLDDGIVLLSNKTSISKANLKAKDWGITENKDLLSCISFNKIDQLTECILSEKDYDTEDIIYFIKGFSKFCKIIYKNEYKLLLFRDKTQFELLKKVKEDFVSSVSHELRTPLTVAKGNVQLLHDFMKNEEFIPQINKIQESLDKIEDIISKLTLLSIAEFGDYVLKKEIIYINNLYKEVLKDLEDKIKEKEIELDFRSCLEIKEGDKFVLYTILKNLISNAIKYSFNNSKIYIQFDEQMIEVKDEGIGIRQEEIPRIFERFYRSPEAIKYAKGSGLGLAVVKYLCNLSNYRIECESKWMVGTTFRIMFKDE</sequence>
<evidence type="ECO:0000256" key="4">
    <source>
        <dbReference type="ARBA" id="ARBA00022679"/>
    </source>
</evidence>
<gene>
    <name evidence="8" type="primary">phoR</name>
    <name evidence="8" type="ORF">DTL3_1395</name>
</gene>
<dbReference type="PANTHER" id="PTHR45453:SF1">
    <property type="entry name" value="PHOSPHATE REGULON SENSOR PROTEIN PHOR"/>
    <property type="match status" value="1"/>
</dbReference>
<name>A0A0C7P4A1_DEFTU</name>
<dbReference type="EMBL" id="LN824141">
    <property type="protein sequence ID" value="CEP78689.1"/>
    <property type="molecule type" value="Genomic_DNA"/>
</dbReference>
<accession>A0A0C7P4A1</accession>
<keyword evidence="6" id="KW-0902">Two-component regulatory system</keyword>
<evidence type="ECO:0000256" key="3">
    <source>
        <dbReference type="ARBA" id="ARBA00022553"/>
    </source>
</evidence>
<keyword evidence="5 8" id="KW-0418">Kinase</keyword>
<dbReference type="KEGG" id="dtn:DTL3_1395"/>
<dbReference type="InterPro" id="IPR005467">
    <property type="entry name" value="His_kinase_dom"/>
</dbReference>
<dbReference type="CDD" id="cd00075">
    <property type="entry name" value="HATPase"/>
    <property type="match status" value="1"/>
</dbReference>
<dbReference type="InterPro" id="IPR036097">
    <property type="entry name" value="HisK_dim/P_sf"/>
</dbReference>
<feature type="domain" description="Histidine kinase" evidence="7">
    <location>
        <begin position="124"/>
        <end position="332"/>
    </location>
</feature>